<feature type="transmembrane region" description="Helical" evidence="6">
    <location>
        <begin position="123"/>
        <end position="145"/>
    </location>
</feature>
<protein>
    <submittedName>
        <fullName evidence="7">Transporter, major facilitator family protein</fullName>
    </submittedName>
</protein>
<accession>U2QUH3</accession>
<feature type="transmembrane region" description="Helical" evidence="6">
    <location>
        <begin position="92"/>
        <end position="111"/>
    </location>
</feature>
<feature type="transmembrane region" description="Helical" evidence="6">
    <location>
        <begin position="263"/>
        <end position="282"/>
    </location>
</feature>
<evidence type="ECO:0000313" key="7">
    <source>
        <dbReference type="EMBL" id="ERK59864.1"/>
    </source>
</evidence>
<dbReference type="GO" id="GO:0016020">
    <property type="term" value="C:membrane"/>
    <property type="evidence" value="ECO:0007669"/>
    <property type="project" value="UniProtKB-SubCell"/>
</dbReference>
<dbReference type="InterPro" id="IPR036259">
    <property type="entry name" value="MFS_trans_sf"/>
</dbReference>
<keyword evidence="3 6" id="KW-0812">Transmembrane</keyword>
<comment type="caution">
    <text evidence="7">The sequence shown here is derived from an EMBL/GenBank/DDBJ whole genome shotgun (WGS) entry which is preliminary data.</text>
</comment>
<dbReference type="InterPro" id="IPR011701">
    <property type="entry name" value="MFS"/>
</dbReference>
<keyword evidence="2" id="KW-0813">Transport</keyword>
<organism evidence="7 8">
    <name type="scientific">Propionibacterium acidifaciens F0233</name>
    <dbReference type="NCBI Taxonomy" id="553198"/>
    <lineage>
        <taxon>Bacteria</taxon>
        <taxon>Bacillati</taxon>
        <taxon>Actinomycetota</taxon>
        <taxon>Actinomycetes</taxon>
        <taxon>Propionibacteriales</taxon>
        <taxon>Propionibacteriaceae</taxon>
        <taxon>Propionibacterium</taxon>
    </lineage>
</organism>
<feature type="transmembrane region" description="Helical" evidence="6">
    <location>
        <begin position="24"/>
        <end position="42"/>
    </location>
</feature>
<evidence type="ECO:0000256" key="5">
    <source>
        <dbReference type="ARBA" id="ARBA00023136"/>
    </source>
</evidence>
<dbReference type="Gene3D" id="1.20.1250.20">
    <property type="entry name" value="MFS general substrate transporter like domains"/>
    <property type="match status" value="1"/>
</dbReference>
<reference evidence="7" key="1">
    <citation type="submission" date="2013-08" db="EMBL/GenBank/DDBJ databases">
        <authorList>
            <person name="Durkin A.S."/>
            <person name="Haft D.R."/>
            <person name="McCorrison J."/>
            <person name="Torralba M."/>
            <person name="Gillis M."/>
            <person name="Haft D.H."/>
            <person name="Methe B."/>
            <person name="Sutton G."/>
            <person name="Nelson K.E."/>
        </authorList>
    </citation>
    <scope>NUCLEOTIDE SEQUENCE [LARGE SCALE GENOMIC DNA]</scope>
    <source>
        <strain evidence="7">F0233</strain>
    </source>
</reference>
<evidence type="ECO:0000256" key="1">
    <source>
        <dbReference type="ARBA" id="ARBA00004141"/>
    </source>
</evidence>
<dbReference type="PANTHER" id="PTHR42718">
    <property type="entry name" value="MAJOR FACILITATOR SUPERFAMILY MULTIDRUG TRANSPORTER MFSC"/>
    <property type="match status" value="1"/>
</dbReference>
<gene>
    <name evidence="7" type="ORF">HMPREF0682_0736</name>
</gene>
<dbReference type="EMBL" id="ACVN02000107">
    <property type="protein sequence ID" value="ERK59864.1"/>
    <property type="molecule type" value="Genomic_DNA"/>
</dbReference>
<name>U2QUH3_9ACTN</name>
<feature type="transmembrane region" description="Helical" evidence="6">
    <location>
        <begin position="157"/>
        <end position="176"/>
    </location>
</feature>
<evidence type="ECO:0000256" key="6">
    <source>
        <dbReference type="SAM" id="Phobius"/>
    </source>
</evidence>
<dbReference type="SUPFAM" id="SSF103473">
    <property type="entry name" value="MFS general substrate transporter"/>
    <property type="match status" value="1"/>
</dbReference>
<dbReference type="GO" id="GO:0022857">
    <property type="term" value="F:transmembrane transporter activity"/>
    <property type="evidence" value="ECO:0007669"/>
    <property type="project" value="InterPro"/>
</dbReference>
<evidence type="ECO:0000256" key="3">
    <source>
        <dbReference type="ARBA" id="ARBA00022692"/>
    </source>
</evidence>
<keyword evidence="5 6" id="KW-0472">Membrane</keyword>
<dbReference type="AlphaFoldDB" id="U2QUH3"/>
<evidence type="ECO:0000256" key="4">
    <source>
        <dbReference type="ARBA" id="ARBA00022989"/>
    </source>
</evidence>
<proteinExistence type="predicted"/>
<evidence type="ECO:0000256" key="2">
    <source>
        <dbReference type="ARBA" id="ARBA00022448"/>
    </source>
</evidence>
<dbReference type="Pfam" id="PF07690">
    <property type="entry name" value="MFS_1"/>
    <property type="match status" value="1"/>
</dbReference>
<keyword evidence="4 6" id="KW-1133">Transmembrane helix</keyword>
<keyword evidence="8" id="KW-1185">Reference proteome</keyword>
<comment type="subcellular location">
    <subcellularLocation>
        <location evidence="1">Membrane</location>
        <topology evidence="1">Multi-pass membrane protein</topology>
    </subcellularLocation>
</comment>
<evidence type="ECO:0000313" key="8">
    <source>
        <dbReference type="Proteomes" id="UP000017052"/>
    </source>
</evidence>
<sequence length="288" mass="29737">MLALVLGALTIRQSRETRRVPFSPVQFLLMAAGFVALVVAANAASTSGWTSPRVLGLFALALMLLAGFLLLSRRSERPLLHVRVFADRTYTLSVLYVVLIQAVVLALGYLIPYFAQVVGSMGSFAAGCLLLPGCIIGAALTPFGGRILDRLGAMRPILAGAVIEVLALGLFAALGAHGSGVRLALIYLLIPVCQGLSVSNSMTNGLRSLPDELQADGNAAFNTIQQLGGAIGTAVAASLVNEAQAASPADPVAGTTAGVQTSFWVLLGAGVIAFAAALGVFVTPRRPR</sequence>
<dbReference type="PANTHER" id="PTHR42718:SF9">
    <property type="entry name" value="MAJOR FACILITATOR SUPERFAMILY MULTIDRUG TRANSPORTER MFSC"/>
    <property type="match status" value="1"/>
</dbReference>
<feature type="transmembrane region" description="Helical" evidence="6">
    <location>
        <begin position="54"/>
        <end position="72"/>
    </location>
</feature>
<dbReference type="Proteomes" id="UP000017052">
    <property type="component" value="Unassembled WGS sequence"/>
</dbReference>